<evidence type="ECO:0000313" key="2">
    <source>
        <dbReference type="Proteomes" id="UP000249016"/>
    </source>
</evidence>
<evidence type="ECO:0000313" key="1">
    <source>
        <dbReference type="EMBL" id="RAI78104.1"/>
    </source>
</evidence>
<gene>
    <name evidence="1" type="ORF">HMF3257_35650</name>
</gene>
<organism evidence="1 2">
    <name type="scientific">Spirosoma telluris</name>
    <dbReference type="NCBI Taxonomy" id="2183553"/>
    <lineage>
        <taxon>Bacteria</taxon>
        <taxon>Pseudomonadati</taxon>
        <taxon>Bacteroidota</taxon>
        <taxon>Cytophagia</taxon>
        <taxon>Cytophagales</taxon>
        <taxon>Cytophagaceae</taxon>
        <taxon>Spirosoma</taxon>
    </lineage>
</organism>
<proteinExistence type="predicted"/>
<accession>A0A327NW76</accession>
<dbReference type="EMBL" id="QLII01000001">
    <property type="protein sequence ID" value="RAI78104.1"/>
    <property type="molecule type" value="Genomic_DNA"/>
</dbReference>
<dbReference type="AlphaFoldDB" id="A0A327NW76"/>
<comment type="caution">
    <text evidence="1">The sequence shown here is derived from an EMBL/GenBank/DDBJ whole genome shotgun (WGS) entry which is preliminary data.</text>
</comment>
<keyword evidence="2" id="KW-1185">Reference proteome</keyword>
<evidence type="ECO:0008006" key="3">
    <source>
        <dbReference type="Google" id="ProtNLM"/>
    </source>
</evidence>
<protein>
    <recommendedName>
        <fullName evidence="3">Phosphoribosylpyrophosphate synthetase</fullName>
    </recommendedName>
</protein>
<dbReference type="RefSeq" id="WP_111349535.1">
    <property type="nucleotide sequence ID" value="NZ_QLII01000001.1"/>
</dbReference>
<sequence>MNHMTTLTEVMEELRTKGYTHEFGPKKDYLEEKSTETKLKSEDFNVDKFYRFEGTSDPGDEMTLYAITASNGMKGVFVSAQGTYANEVSPELMAKFNITDRAHVNTEGSVQPIGHEETTH</sequence>
<dbReference type="Proteomes" id="UP000249016">
    <property type="component" value="Unassembled WGS sequence"/>
</dbReference>
<dbReference type="OrthoDB" id="8418771at2"/>
<reference evidence="1 2" key="1">
    <citation type="submission" date="2018-06" db="EMBL/GenBank/DDBJ databases">
        <title>Spirosoma sp. HMF3257 Genome sequencing and assembly.</title>
        <authorList>
            <person name="Kang H."/>
            <person name="Cha I."/>
            <person name="Kim H."/>
            <person name="Kang J."/>
            <person name="Joh K."/>
        </authorList>
    </citation>
    <scope>NUCLEOTIDE SEQUENCE [LARGE SCALE GENOMIC DNA]</scope>
    <source>
        <strain evidence="1 2">HMF3257</strain>
    </source>
</reference>
<name>A0A327NW76_9BACT</name>